<proteinExistence type="predicted"/>
<protein>
    <submittedName>
        <fullName evidence="1">Uncharacterized protein</fullName>
    </submittedName>
</protein>
<evidence type="ECO:0000313" key="1">
    <source>
        <dbReference type="EMBL" id="JAH10235.1"/>
    </source>
</evidence>
<dbReference type="AlphaFoldDB" id="A0A0E9Q1P9"/>
<dbReference type="EMBL" id="GBXM01098342">
    <property type="protein sequence ID" value="JAH10235.1"/>
    <property type="molecule type" value="Transcribed_RNA"/>
</dbReference>
<accession>A0A0E9Q1P9</accession>
<reference evidence="1" key="2">
    <citation type="journal article" date="2015" name="Fish Shellfish Immunol.">
        <title>Early steps in the European eel (Anguilla anguilla)-Vibrio vulnificus interaction in the gills: Role of the RtxA13 toxin.</title>
        <authorList>
            <person name="Callol A."/>
            <person name="Pajuelo D."/>
            <person name="Ebbesson L."/>
            <person name="Teles M."/>
            <person name="MacKenzie S."/>
            <person name="Amaro C."/>
        </authorList>
    </citation>
    <scope>NUCLEOTIDE SEQUENCE</scope>
</reference>
<reference evidence="1" key="1">
    <citation type="submission" date="2014-11" db="EMBL/GenBank/DDBJ databases">
        <authorList>
            <person name="Amaro Gonzalez C."/>
        </authorList>
    </citation>
    <scope>NUCLEOTIDE SEQUENCE</scope>
</reference>
<organism evidence="1">
    <name type="scientific">Anguilla anguilla</name>
    <name type="common">European freshwater eel</name>
    <name type="synonym">Muraena anguilla</name>
    <dbReference type="NCBI Taxonomy" id="7936"/>
    <lineage>
        <taxon>Eukaryota</taxon>
        <taxon>Metazoa</taxon>
        <taxon>Chordata</taxon>
        <taxon>Craniata</taxon>
        <taxon>Vertebrata</taxon>
        <taxon>Euteleostomi</taxon>
        <taxon>Actinopterygii</taxon>
        <taxon>Neopterygii</taxon>
        <taxon>Teleostei</taxon>
        <taxon>Anguilliformes</taxon>
        <taxon>Anguillidae</taxon>
        <taxon>Anguilla</taxon>
    </lineage>
</organism>
<name>A0A0E9Q1P9_ANGAN</name>
<sequence>MEQRGSINIPHFKALNPCLEFRKQPRGSDELAGEIDYSQQRTAF</sequence>